<evidence type="ECO:0000313" key="3">
    <source>
        <dbReference type="Proteomes" id="UP001153050"/>
    </source>
</evidence>
<dbReference type="InterPro" id="IPR036390">
    <property type="entry name" value="WH_DNA-bd_sf"/>
</dbReference>
<protein>
    <recommendedName>
        <fullName evidence="4">HTH iclR-type domain-containing protein</fullName>
    </recommendedName>
</protein>
<feature type="region of interest" description="Disordered" evidence="1">
    <location>
        <begin position="31"/>
        <end position="70"/>
    </location>
</feature>
<comment type="caution">
    <text evidence="2">The sequence shown here is derived from an EMBL/GenBank/DDBJ whole genome shotgun (WGS) entry which is preliminary data.</text>
</comment>
<accession>A0ABM9E1M7</accession>
<name>A0ABM9E1M7_9HYPH</name>
<evidence type="ECO:0008006" key="4">
    <source>
        <dbReference type="Google" id="ProtNLM"/>
    </source>
</evidence>
<dbReference type="Proteomes" id="UP001153050">
    <property type="component" value="Unassembled WGS sequence"/>
</dbReference>
<sequence length="70" mass="7480">MTDLAGPTGVRLPTVMRDLSVLEEAGSISTSKEGRIRTAPSYPRLWTQRGHGSMNSGPSGRLGSTGWTHL</sequence>
<gene>
    <name evidence="2" type="ORF">MES5069_360099</name>
</gene>
<reference evidence="2 3" key="1">
    <citation type="submission" date="2022-03" db="EMBL/GenBank/DDBJ databases">
        <authorList>
            <person name="Brunel B."/>
        </authorList>
    </citation>
    <scope>NUCLEOTIDE SEQUENCE [LARGE SCALE GENOMIC DNA]</scope>
    <source>
        <strain evidence="2">STM5069sample</strain>
    </source>
</reference>
<evidence type="ECO:0000256" key="1">
    <source>
        <dbReference type="SAM" id="MobiDB-lite"/>
    </source>
</evidence>
<organism evidence="2 3">
    <name type="scientific">Mesorhizobium escarrei</name>
    <dbReference type="NCBI Taxonomy" id="666018"/>
    <lineage>
        <taxon>Bacteria</taxon>
        <taxon>Pseudomonadati</taxon>
        <taxon>Pseudomonadota</taxon>
        <taxon>Alphaproteobacteria</taxon>
        <taxon>Hyphomicrobiales</taxon>
        <taxon>Phyllobacteriaceae</taxon>
        <taxon>Mesorhizobium</taxon>
    </lineage>
</organism>
<proteinExistence type="predicted"/>
<keyword evidence="3" id="KW-1185">Reference proteome</keyword>
<dbReference type="SUPFAM" id="SSF46785">
    <property type="entry name" value="Winged helix' DNA-binding domain"/>
    <property type="match status" value="1"/>
</dbReference>
<dbReference type="EMBL" id="CAKXZT010000131">
    <property type="protein sequence ID" value="CAH2402985.1"/>
    <property type="molecule type" value="Genomic_DNA"/>
</dbReference>
<evidence type="ECO:0000313" key="2">
    <source>
        <dbReference type="EMBL" id="CAH2402985.1"/>
    </source>
</evidence>